<sequence length="100" mass="10614">MRRLLALQVLTGDSLKIFVFCKNCSCEEASQLLPAQGNPRPALFSRPRASVIGVVPVGSDCDSREKAGGNARDSGPQPTQCSPQPHASSRITVRLPLGKA</sequence>
<keyword evidence="3" id="KW-1185">Reference proteome</keyword>
<dbReference type="EMBL" id="JAFJMO010000014">
    <property type="protein sequence ID" value="KAJ8256662.1"/>
    <property type="molecule type" value="Genomic_DNA"/>
</dbReference>
<feature type="compositionally biased region" description="Polar residues" evidence="1">
    <location>
        <begin position="76"/>
        <end position="91"/>
    </location>
</feature>
<feature type="region of interest" description="Disordered" evidence="1">
    <location>
        <begin position="60"/>
        <end position="100"/>
    </location>
</feature>
<evidence type="ECO:0000313" key="3">
    <source>
        <dbReference type="Proteomes" id="UP001152803"/>
    </source>
</evidence>
<dbReference type="Proteomes" id="UP001152803">
    <property type="component" value="Unassembled WGS sequence"/>
</dbReference>
<evidence type="ECO:0000313" key="2">
    <source>
        <dbReference type="EMBL" id="KAJ8256662.1"/>
    </source>
</evidence>
<evidence type="ECO:0000256" key="1">
    <source>
        <dbReference type="SAM" id="MobiDB-lite"/>
    </source>
</evidence>
<organism evidence="2 3">
    <name type="scientific">Conger conger</name>
    <name type="common">Conger eel</name>
    <name type="synonym">Muraena conger</name>
    <dbReference type="NCBI Taxonomy" id="82655"/>
    <lineage>
        <taxon>Eukaryota</taxon>
        <taxon>Metazoa</taxon>
        <taxon>Chordata</taxon>
        <taxon>Craniata</taxon>
        <taxon>Vertebrata</taxon>
        <taxon>Euteleostomi</taxon>
        <taxon>Actinopterygii</taxon>
        <taxon>Neopterygii</taxon>
        <taxon>Teleostei</taxon>
        <taxon>Anguilliformes</taxon>
        <taxon>Congridae</taxon>
        <taxon>Conger</taxon>
    </lineage>
</organism>
<comment type="caution">
    <text evidence="2">The sequence shown here is derived from an EMBL/GenBank/DDBJ whole genome shotgun (WGS) entry which is preliminary data.</text>
</comment>
<accession>A0A9Q1D398</accession>
<reference evidence="2" key="1">
    <citation type="journal article" date="2023" name="Science">
        <title>Genome structures resolve the early diversification of teleost fishes.</title>
        <authorList>
            <person name="Parey E."/>
            <person name="Louis A."/>
            <person name="Montfort J."/>
            <person name="Bouchez O."/>
            <person name="Roques C."/>
            <person name="Iampietro C."/>
            <person name="Lluch J."/>
            <person name="Castinel A."/>
            <person name="Donnadieu C."/>
            <person name="Desvignes T."/>
            <person name="Floi Bucao C."/>
            <person name="Jouanno E."/>
            <person name="Wen M."/>
            <person name="Mejri S."/>
            <person name="Dirks R."/>
            <person name="Jansen H."/>
            <person name="Henkel C."/>
            <person name="Chen W.J."/>
            <person name="Zahm M."/>
            <person name="Cabau C."/>
            <person name="Klopp C."/>
            <person name="Thompson A.W."/>
            <person name="Robinson-Rechavi M."/>
            <person name="Braasch I."/>
            <person name="Lecointre G."/>
            <person name="Bobe J."/>
            <person name="Postlethwait J.H."/>
            <person name="Berthelot C."/>
            <person name="Roest Crollius H."/>
            <person name="Guiguen Y."/>
        </authorList>
    </citation>
    <scope>NUCLEOTIDE SEQUENCE</scope>
    <source>
        <strain evidence="2">Concon-B</strain>
    </source>
</reference>
<name>A0A9Q1D398_CONCO</name>
<dbReference type="AlphaFoldDB" id="A0A9Q1D398"/>
<proteinExistence type="predicted"/>
<protein>
    <submittedName>
        <fullName evidence="2">Uncharacterized protein</fullName>
    </submittedName>
</protein>
<gene>
    <name evidence="2" type="ORF">COCON_G00188140</name>
</gene>